<evidence type="ECO:0000256" key="3">
    <source>
        <dbReference type="ARBA" id="ARBA00010441"/>
    </source>
</evidence>
<evidence type="ECO:0000256" key="10">
    <source>
        <dbReference type="ARBA" id="ARBA00023098"/>
    </source>
</evidence>
<dbReference type="EC" id="2.7.8.5" evidence="4"/>
<dbReference type="RefSeq" id="WP_053378472.1">
    <property type="nucleotide sequence ID" value="NZ_CP011801.1"/>
</dbReference>
<dbReference type="GO" id="GO:0008444">
    <property type="term" value="F:CDP-diacylglycerol-glycerol-3-phosphate 3-phosphatidyltransferase activity"/>
    <property type="evidence" value="ECO:0007669"/>
    <property type="project" value="UniProtKB-EC"/>
</dbReference>
<dbReference type="STRING" id="42253.NITMOv2_0636"/>
<dbReference type="Gene3D" id="1.20.120.1760">
    <property type="match status" value="1"/>
</dbReference>
<feature type="transmembrane region" description="Helical" evidence="16">
    <location>
        <begin position="7"/>
        <end position="24"/>
    </location>
</feature>
<protein>
    <recommendedName>
        <fullName evidence="5">CDP-diacylglycerol--glycerol-3-phosphate 3-phosphatidyltransferase</fullName>
        <ecNumber evidence="4">2.7.8.5</ecNumber>
    </recommendedName>
</protein>
<reference evidence="17 18" key="1">
    <citation type="journal article" date="2015" name="Proc. Natl. Acad. Sci. U.S.A.">
        <title>Expanded metabolic versatility of ubiquitous nitrite-oxidizing bacteria from the genus Nitrospira.</title>
        <authorList>
            <person name="Koch H."/>
            <person name="Lucker S."/>
            <person name="Albertsen M."/>
            <person name="Kitzinger K."/>
            <person name="Herbold C."/>
            <person name="Spieck E."/>
            <person name="Nielsen P.H."/>
            <person name="Wagner M."/>
            <person name="Daims H."/>
        </authorList>
    </citation>
    <scope>NUCLEOTIDE SEQUENCE [LARGE SCALE GENOMIC DNA]</scope>
    <source>
        <strain evidence="17 18">NSP M-1</strain>
    </source>
</reference>
<evidence type="ECO:0000256" key="7">
    <source>
        <dbReference type="ARBA" id="ARBA00022679"/>
    </source>
</evidence>
<proteinExistence type="inferred from homology"/>
<keyword evidence="11 16" id="KW-0472">Membrane</keyword>
<feature type="transmembrane region" description="Helical" evidence="16">
    <location>
        <begin position="30"/>
        <end position="47"/>
    </location>
</feature>
<gene>
    <name evidence="17" type="primary">pgsA</name>
    <name evidence="17" type="ORF">NITMOv2_0636</name>
</gene>
<keyword evidence="6" id="KW-0444">Lipid biosynthesis</keyword>
<evidence type="ECO:0000256" key="5">
    <source>
        <dbReference type="ARBA" id="ARBA00014944"/>
    </source>
</evidence>
<dbReference type="KEGG" id="nmv:NITMOv2_0636"/>
<dbReference type="InterPro" id="IPR050324">
    <property type="entry name" value="CDP-alcohol_PTase-I"/>
</dbReference>
<keyword evidence="18" id="KW-1185">Reference proteome</keyword>
<comment type="catalytic activity">
    <reaction evidence="14">
        <text>a CDP-1,2-diacyl-sn-glycerol + sn-glycerol 3-phosphate = a 1,2-diacyl-sn-glycero-3-phospho-(1'-sn-glycero-3'-phosphate) + CMP + H(+)</text>
        <dbReference type="Rhea" id="RHEA:12593"/>
        <dbReference type="ChEBI" id="CHEBI:15378"/>
        <dbReference type="ChEBI" id="CHEBI:57597"/>
        <dbReference type="ChEBI" id="CHEBI:58332"/>
        <dbReference type="ChEBI" id="CHEBI:60110"/>
        <dbReference type="ChEBI" id="CHEBI:60377"/>
        <dbReference type="EC" id="2.7.8.5"/>
    </reaction>
</comment>
<keyword evidence="12" id="KW-0594">Phospholipid biosynthesis</keyword>
<dbReference type="OrthoDB" id="9796672at2"/>
<dbReference type="PROSITE" id="PS00379">
    <property type="entry name" value="CDP_ALCOHOL_P_TRANSF"/>
    <property type="match status" value="1"/>
</dbReference>
<accession>A0A0K2G8Y2</accession>
<dbReference type="InterPro" id="IPR043130">
    <property type="entry name" value="CDP-OH_PTrfase_TM_dom"/>
</dbReference>
<dbReference type="PATRIC" id="fig|42253.5.peg.630"/>
<evidence type="ECO:0000256" key="16">
    <source>
        <dbReference type="SAM" id="Phobius"/>
    </source>
</evidence>
<feature type="transmembrane region" description="Helical" evidence="16">
    <location>
        <begin position="68"/>
        <end position="92"/>
    </location>
</feature>
<dbReference type="GO" id="GO:0046474">
    <property type="term" value="P:glycerophospholipid biosynthetic process"/>
    <property type="evidence" value="ECO:0007669"/>
    <property type="project" value="TreeGrafter"/>
</dbReference>
<comment type="pathway">
    <text evidence="2">Phospholipid metabolism; phosphatidylglycerol biosynthesis; phosphatidylglycerol from CDP-diacylglycerol: step 1/2.</text>
</comment>
<dbReference type="Pfam" id="PF01066">
    <property type="entry name" value="CDP-OH_P_transf"/>
    <property type="match status" value="1"/>
</dbReference>
<evidence type="ECO:0000256" key="6">
    <source>
        <dbReference type="ARBA" id="ARBA00022516"/>
    </source>
</evidence>
<dbReference type="InterPro" id="IPR000462">
    <property type="entry name" value="CDP-OH_P_trans"/>
</dbReference>
<keyword evidence="10" id="KW-0443">Lipid metabolism</keyword>
<evidence type="ECO:0000256" key="14">
    <source>
        <dbReference type="ARBA" id="ARBA00048586"/>
    </source>
</evidence>
<dbReference type="PANTHER" id="PTHR14269">
    <property type="entry name" value="CDP-DIACYLGLYCEROL--GLYCEROL-3-PHOSPHATE 3-PHOSPHATIDYLTRANSFERASE-RELATED"/>
    <property type="match status" value="1"/>
</dbReference>
<evidence type="ECO:0000256" key="11">
    <source>
        <dbReference type="ARBA" id="ARBA00023136"/>
    </source>
</evidence>
<evidence type="ECO:0000256" key="1">
    <source>
        <dbReference type="ARBA" id="ARBA00004141"/>
    </source>
</evidence>
<feature type="transmembrane region" description="Helical" evidence="16">
    <location>
        <begin position="144"/>
        <end position="167"/>
    </location>
</feature>
<keyword evidence="8 16" id="KW-0812">Transmembrane</keyword>
<keyword evidence="7 15" id="KW-0808">Transferase</keyword>
<evidence type="ECO:0000256" key="12">
    <source>
        <dbReference type="ARBA" id="ARBA00023209"/>
    </source>
</evidence>
<comment type="similarity">
    <text evidence="3 15">Belongs to the CDP-alcohol phosphatidyltransferase class-I family.</text>
</comment>
<keyword evidence="13" id="KW-1208">Phospholipid metabolism</keyword>
<dbReference type="AlphaFoldDB" id="A0A0K2G8Y2"/>
<dbReference type="PANTHER" id="PTHR14269:SF11">
    <property type="entry name" value="CDP-DIACYLGLYCEROL--GLYCEROL-3-PHOSPHATE 3-PHOSPHATIDYLTRANSFERASE"/>
    <property type="match status" value="1"/>
</dbReference>
<evidence type="ECO:0000313" key="18">
    <source>
        <dbReference type="Proteomes" id="UP000069205"/>
    </source>
</evidence>
<organism evidence="17 18">
    <name type="scientific">Nitrospira moscoviensis</name>
    <dbReference type="NCBI Taxonomy" id="42253"/>
    <lineage>
        <taxon>Bacteria</taxon>
        <taxon>Pseudomonadati</taxon>
        <taxon>Nitrospirota</taxon>
        <taxon>Nitrospiria</taxon>
        <taxon>Nitrospirales</taxon>
        <taxon>Nitrospiraceae</taxon>
        <taxon>Nitrospira</taxon>
    </lineage>
</organism>
<keyword evidence="9 16" id="KW-1133">Transmembrane helix</keyword>
<feature type="transmembrane region" description="Helical" evidence="16">
    <location>
        <begin position="118"/>
        <end position="137"/>
    </location>
</feature>
<dbReference type="PIRSF" id="PIRSF000847">
    <property type="entry name" value="Phos_ph_gly_syn"/>
    <property type="match status" value="1"/>
</dbReference>
<evidence type="ECO:0000313" key="17">
    <source>
        <dbReference type="EMBL" id="ALA57072.1"/>
    </source>
</evidence>
<sequence length="180" mass="19480">MNIPNSLTILRILLIPVYIGFMTYGKYGLALLALLLAGATDAIDGALARRMNQRTQLGAILDPLADKLLLTSGFISLAVLHLVPSWLVILVVSRDIILLLGTAVAHVTNVPIDITPTLLGKGTTLLQLTYILLVVLMKWKGMALSLLTPLLITMVVFTLASGLHYLYRGYRHTNAAPPLA</sequence>
<evidence type="ECO:0000256" key="15">
    <source>
        <dbReference type="RuleBase" id="RU003750"/>
    </source>
</evidence>
<evidence type="ECO:0000256" key="13">
    <source>
        <dbReference type="ARBA" id="ARBA00023264"/>
    </source>
</evidence>
<evidence type="ECO:0000256" key="8">
    <source>
        <dbReference type="ARBA" id="ARBA00022692"/>
    </source>
</evidence>
<dbReference type="Proteomes" id="UP000069205">
    <property type="component" value="Chromosome"/>
</dbReference>
<evidence type="ECO:0000256" key="9">
    <source>
        <dbReference type="ARBA" id="ARBA00022989"/>
    </source>
</evidence>
<evidence type="ECO:0000256" key="2">
    <source>
        <dbReference type="ARBA" id="ARBA00005042"/>
    </source>
</evidence>
<dbReference type="InterPro" id="IPR004570">
    <property type="entry name" value="Phosphatidylglycerol_P_synth"/>
</dbReference>
<dbReference type="InterPro" id="IPR048254">
    <property type="entry name" value="CDP_ALCOHOL_P_TRANSF_CS"/>
</dbReference>
<name>A0A0K2G8Y2_NITMO</name>
<dbReference type="EMBL" id="CP011801">
    <property type="protein sequence ID" value="ALA57072.1"/>
    <property type="molecule type" value="Genomic_DNA"/>
</dbReference>
<evidence type="ECO:0000256" key="4">
    <source>
        <dbReference type="ARBA" id="ARBA00013170"/>
    </source>
</evidence>
<comment type="subcellular location">
    <subcellularLocation>
        <location evidence="1">Membrane</location>
        <topology evidence="1">Multi-pass membrane protein</topology>
    </subcellularLocation>
</comment>
<dbReference type="GO" id="GO:0016020">
    <property type="term" value="C:membrane"/>
    <property type="evidence" value="ECO:0007669"/>
    <property type="project" value="UniProtKB-SubCell"/>
</dbReference>